<comment type="caution">
    <text evidence="6">The sequence shown here is derived from an EMBL/GenBank/DDBJ whole genome shotgun (WGS) entry which is preliminary data.</text>
</comment>
<keyword evidence="7" id="KW-1185">Reference proteome</keyword>
<dbReference type="GO" id="GO:0016020">
    <property type="term" value="C:membrane"/>
    <property type="evidence" value="ECO:0007669"/>
    <property type="project" value="UniProtKB-SubCell"/>
</dbReference>
<protein>
    <recommendedName>
        <fullName evidence="8">Membrane transporter</fullName>
    </recommendedName>
</protein>
<dbReference type="Proteomes" id="UP001432322">
    <property type="component" value="Unassembled WGS sequence"/>
</dbReference>
<dbReference type="GO" id="GO:0006820">
    <property type="term" value="P:monoatomic anion transport"/>
    <property type="evidence" value="ECO:0007669"/>
    <property type="project" value="TreeGrafter"/>
</dbReference>
<evidence type="ECO:0000313" key="7">
    <source>
        <dbReference type="Proteomes" id="UP001432322"/>
    </source>
</evidence>
<dbReference type="EMBL" id="BTSY01000004">
    <property type="protein sequence ID" value="GMT22607.1"/>
    <property type="molecule type" value="Genomic_DNA"/>
</dbReference>
<evidence type="ECO:0000256" key="5">
    <source>
        <dbReference type="SAM" id="Phobius"/>
    </source>
</evidence>
<accession>A0AAV5VV62</accession>
<feature type="transmembrane region" description="Helical" evidence="5">
    <location>
        <begin position="47"/>
        <end position="66"/>
    </location>
</feature>
<dbReference type="InterPro" id="IPR011701">
    <property type="entry name" value="MFS"/>
</dbReference>
<dbReference type="GO" id="GO:0022857">
    <property type="term" value="F:transmembrane transporter activity"/>
    <property type="evidence" value="ECO:0007669"/>
    <property type="project" value="InterPro"/>
</dbReference>
<dbReference type="InterPro" id="IPR036259">
    <property type="entry name" value="MFS_trans_sf"/>
</dbReference>
<evidence type="ECO:0000256" key="1">
    <source>
        <dbReference type="ARBA" id="ARBA00004141"/>
    </source>
</evidence>
<keyword evidence="3 5" id="KW-1133">Transmembrane helix</keyword>
<evidence type="ECO:0008006" key="8">
    <source>
        <dbReference type="Google" id="ProtNLM"/>
    </source>
</evidence>
<proteinExistence type="predicted"/>
<dbReference type="PANTHER" id="PTHR11662">
    <property type="entry name" value="SOLUTE CARRIER FAMILY 17"/>
    <property type="match status" value="1"/>
</dbReference>
<gene>
    <name evidence="6" type="ORF">PFISCL1PPCAC_13904</name>
</gene>
<feature type="transmembrane region" description="Helical" evidence="5">
    <location>
        <begin position="108"/>
        <end position="129"/>
    </location>
</feature>
<organism evidence="6 7">
    <name type="scientific">Pristionchus fissidentatus</name>
    <dbReference type="NCBI Taxonomy" id="1538716"/>
    <lineage>
        <taxon>Eukaryota</taxon>
        <taxon>Metazoa</taxon>
        <taxon>Ecdysozoa</taxon>
        <taxon>Nematoda</taxon>
        <taxon>Chromadorea</taxon>
        <taxon>Rhabditida</taxon>
        <taxon>Rhabditina</taxon>
        <taxon>Diplogasteromorpha</taxon>
        <taxon>Diplogasteroidea</taxon>
        <taxon>Neodiplogasteridae</taxon>
        <taxon>Pristionchus</taxon>
    </lineage>
</organism>
<reference evidence="6" key="1">
    <citation type="submission" date="2023-10" db="EMBL/GenBank/DDBJ databases">
        <title>Genome assembly of Pristionchus species.</title>
        <authorList>
            <person name="Yoshida K."/>
            <person name="Sommer R.J."/>
        </authorList>
    </citation>
    <scope>NUCLEOTIDE SEQUENCE</scope>
    <source>
        <strain evidence="6">RS5133</strain>
    </source>
</reference>
<name>A0AAV5VV62_9BILA</name>
<dbReference type="SUPFAM" id="SSF103473">
    <property type="entry name" value="MFS general substrate transporter"/>
    <property type="match status" value="1"/>
</dbReference>
<evidence type="ECO:0000256" key="4">
    <source>
        <dbReference type="ARBA" id="ARBA00023136"/>
    </source>
</evidence>
<keyword evidence="4 5" id="KW-0472">Membrane</keyword>
<evidence type="ECO:0000256" key="2">
    <source>
        <dbReference type="ARBA" id="ARBA00022692"/>
    </source>
</evidence>
<evidence type="ECO:0000313" key="6">
    <source>
        <dbReference type="EMBL" id="GMT22607.1"/>
    </source>
</evidence>
<feature type="non-terminal residue" evidence="6">
    <location>
        <position position="143"/>
    </location>
</feature>
<dbReference type="PANTHER" id="PTHR11662:SF399">
    <property type="entry name" value="FI19708P1-RELATED"/>
    <property type="match status" value="1"/>
</dbReference>
<comment type="subcellular location">
    <subcellularLocation>
        <location evidence="1">Membrane</location>
        <topology evidence="1">Multi-pass membrane protein</topology>
    </subcellularLocation>
</comment>
<dbReference type="Pfam" id="PF07690">
    <property type="entry name" value="MFS_1"/>
    <property type="match status" value="1"/>
</dbReference>
<keyword evidence="2 5" id="KW-0812">Transmembrane</keyword>
<dbReference type="Gene3D" id="1.20.1250.20">
    <property type="entry name" value="MFS general substrate transporter like domains"/>
    <property type="match status" value="1"/>
</dbReference>
<dbReference type="AlphaFoldDB" id="A0AAV5VV62"/>
<dbReference type="InterPro" id="IPR050382">
    <property type="entry name" value="MFS_Na/Anion_cotransporter"/>
</dbReference>
<feature type="transmembrane region" description="Helical" evidence="5">
    <location>
        <begin position="21"/>
        <end position="41"/>
    </location>
</feature>
<evidence type="ECO:0000256" key="3">
    <source>
        <dbReference type="ARBA" id="ARBA00022989"/>
    </source>
</evidence>
<sequence>MAAVWFPQSERFVMMEMITSGNMFAATFSAIVTAALCLSPLGWPSAYYVYGIIASVWLLAWMILAADTPKLSKVISETEKEYLKINVQPKPKPAPSIPWRKVLTSRPLVACISCQVAFAYSGTIIQGFFPTFLRDELLVPLSL</sequence>